<dbReference type="EMBL" id="UYSL01020087">
    <property type="protein sequence ID" value="VDL72663.1"/>
    <property type="molecule type" value="Genomic_DNA"/>
</dbReference>
<reference evidence="4" key="1">
    <citation type="submission" date="2017-02" db="UniProtKB">
        <authorList>
            <consortium name="WormBaseParasite"/>
        </authorList>
    </citation>
    <scope>IDENTIFICATION</scope>
</reference>
<name>A0A0N4Y0K9_NIPBR</name>
<dbReference type="Proteomes" id="UP000271162">
    <property type="component" value="Unassembled WGS sequence"/>
</dbReference>
<sequence>MAHNEPFTQTRVKHSARTSFGLGVGFCRSVIGIDVFLFWAESLGVRGFLQLVLYRRFRRWIVSHHPLSLPGCLILYLNVARLDAASVATRHCLLSAAVTSLRCEAYDVIFQRI</sequence>
<evidence type="ECO:0000313" key="4">
    <source>
        <dbReference type="WBParaSite" id="NBR_0000907301-mRNA-1"/>
    </source>
</evidence>
<feature type="transmembrane region" description="Helical" evidence="1">
    <location>
        <begin position="60"/>
        <end position="80"/>
    </location>
</feature>
<dbReference type="AlphaFoldDB" id="A0A0N4Y0K9"/>
<evidence type="ECO:0000313" key="3">
    <source>
        <dbReference type="Proteomes" id="UP000271162"/>
    </source>
</evidence>
<reference evidence="2 3" key="2">
    <citation type="submission" date="2018-11" db="EMBL/GenBank/DDBJ databases">
        <authorList>
            <consortium name="Pathogen Informatics"/>
        </authorList>
    </citation>
    <scope>NUCLEOTIDE SEQUENCE [LARGE SCALE GENOMIC DNA]</scope>
</reference>
<dbReference type="WBParaSite" id="NBR_0000907301-mRNA-1">
    <property type="protein sequence ID" value="NBR_0000907301-mRNA-1"/>
    <property type="gene ID" value="NBR_0000907301"/>
</dbReference>
<organism evidence="4">
    <name type="scientific">Nippostrongylus brasiliensis</name>
    <name type="common">Rat hookworm</name>
    <dbReference type="NCBI Taxonomy" id="27835"/>
    <lineage>
        <taxon>Eukaryota</taxon>
        <taxon>Metazoa</taxon>
        <taxon>Ecdysozoa</taxon>
        <taxon>Nematoda</taxon>
        <taxon>Chromadorea</taxon>
        <taxon>Rhabditida</taxon>
        <taxon>Rhabditina</taxon>
        <taxon>Rhabditomorpha</taxon>
        <taxon>Strongyloidea</taxon>
        <taxon>Heligmosomidae</taxon>
        <taxon>Nippostrongylus</taxon>
    </lineage>
</organism>
<proteinExistence type="predicted"/>
<gene>
    <name evidence="2" type="ORF">NBR_LOCUS9074</name>
</gene>
<accession>A0A0N4Y0K9</accession>
<feature type="transmembrane region" description="Helical" evidence="1">
    <location>
        <begin position="20"/>
        <end position="40"/>
    </location>
</feature>
<evidence type="ECO:0000256" key="1">
    <source>
        <dbReference type="SAM" id="Phobius"/>
    </source>
</evidence>
<protein>
    <submittedName>
        <fullName evidence="4">Transmembrane protein</fullName>
    </submittedName>
</protein>
<keyword evidence="1" id="KW-0472">Membrane</keyword>
<keyword evidence="1" id="KW-0812">Transmembrane</keyword>
<keyword evidence="1" id="KW-1133">Transmembrane helix</keyword>
<keyword evidence="3" id="KW-1185">Reference proteome</keyword>
<evidence type="ECO:0000313" key="2">
    <source>
        <dbReference type="EMBL" id="VDL72663.1"/>
    </source>
</evidence>